<evidence type="ECO:0000313" key="2">
    <source>
        <dbReference type="EMBL" id="RIA78656.1"/>
    </source>
</evidence>
<accession>A0A397S1J4</accession>
<feature type="region of interest" description="Disordered" evidence="1">
    <location>
        <begin position="1"/>
        <end position="31"/>
    </location>
</feature>
<feature type="non-terminal residue" evidence="2">
    <location>
        <position position="1"/>
    </location>
</feature>
<reference evidence="2 3" key="1">
    <citation type="submission" date="2018-06" db="EMBL/GenBank/DDBJ databases">
        <title>Comparative genomics reveals the genomic features of Rhizophagus irregularis, R. cerebriforme, R. diaphanum and Gigaspora rosea, and their symbiotic lifestyle signature.</title>
        <authorList>
            <person name="Morin E."/>
            <person name="San Clemente H."/>
            <person name="Chen E.C.H."/>
            <person name="De La Providencia I."/>
            <person name="Hainaut M."/>
            <person name="Kuo A."/>
            <person name="Kohler A."/>
            <person name="Murat C."/>
            <person name="Tang N."/>
            <person name="Roy S."/>
            <person name="Loubradou J."/>
            <person name="Henrissat B."/>
            <person name="Grigoriev I.V."/>
            <person name="Corradi N."/>
            <person name="Roux C."/>
            <person name="Martin F.M."/>
        </authorList>
    </citation>
    <scope>NUCLEOTIDE SEQUENCE [LARGE SCALE GENOMIC DNA]</scope>
    <source>
        <strain evidence="2 3">DAOM 227022</strain>
    </source>
</reference>
<dbReference type="InterPro" id="IPR035979">
    <property type="entry name" value="RBD_domain_sf"/>
</dbReference>
<feature type="compositionally biased region" description="Basic and acidic residues" evidence="1">
    <location>
        <begin position="146"/>
        <end position="155"/>
    </location>
</feature>
<dbReference type="GO" id="GO:0003676">
    <property type="term" value="F:nucleic acid binding"/>
    <property type="evidence" value="ECO:0007669"/>
    <property type="project" value="InterPro"/>
</dbReference>
<dbReference type="AlphaFoldDB" id="A0A397S1J4"/>
<proteinExistence type="predicted"/>
<dbReference type="EMBL" id="QKYT01002472">
    <property type="protein sequence ID" value="RIA78656.1"/>
    <property type="molecule type" value="Genomic_DNA"/>
</dbReference>
<keyword evidence="3" id="KW-1185">Reference proteome</keyword>
<dbReference type="Proteomes" id="UP000265703">
    <property type="component" value="Unassembled WGS sequence"/>
</dbReference>
<sequence length="346" mass="40179">VIPVTETIQKDDLPNSEDPREIPIPINPDTEPINLEYDDDDPCNLSQKRWYIATPVADSGLNDLTNKEIVNTVNEFFIQHFGKFFIKAIVTRPGEEVDETPRIVVYLTKKELAEELCKEKLDEFNNAQFVLRPYPKGKKPGSNKRQPREEDYRKTHDPELQILVKNIPLNTTSYEIKMAFHEAEKELVDDVFMLKPDKKGFLRARVQFKEKASVELWQDTWFTTLKGNALMVYPATFTKEQVDNRYKFAATLTGINRSVKAIDFLDMMADFQAKAIYIPRRADKTYNQLPYATLYFATQELKDAAEERTVSFNNKELKWHLWTKGIKLCNKCGATTHLEKNCSTHR</sequence>
<organism evidence="2 3">
    <name type="scientific">Glomus cerebriforme</name>
    <dbReference type="NCBI Taxonomy" id="658196"/>
    <lineage>
        <taxon>Eukaryota</taxon>
        <taxon>Fungi</taxon>
        <taxon>Fungi incertae sedis</taxon>
        <taxon>Mucoromycota</taxon>
        <taxon>Glomeromycotina</taxon>
        <taxon>Glomeromycetes</taxon>
        <taxon>Glomerales</taxon>
        <taxon>Glomeraceae</taxon>
        <taxon>Glomus</taxon>
    </lineage>
</organism>
<evidence type="ECO:0000313" key="3">
    <source>
        <dbReference type="Proteomes" id="UP000265703"/>
    </source>
</evidence>
<feature type="region of interest" description="Disordered" evidence="1">
    <location>
        <begin position="132"/>
        <end position="155"/>
    </location>
</feature>
<feature type="non-terminal residue" evidence="2">
    <location>
        <position position="346"/>
    </location>
</feature>
<dbReference type="InterPro" id="IPR012677">
    <property type="entry name" value="Nucleotide-bd_a/b_plait_sf"/>
</dbReference>
<protein>
    <recommendedName>
        <fullName evidence="4">CCHC-type domain-containing protein</fullName>
    </recommendedName>
</protein>
<dbReference type="OrthoDB" id="2494734at2759"/>
<evidence type="ECO:0000256" key="1">
    <source>
        <dbReference type="SAM" id="MobiDB-lite"/>
    </source>
</evidence>
<dbReference type="CDD" id="cd00590">
    <property type="entry name" value="RRM_SF"/>
    <property type="match status" value="1"/>
</dbReference>
<feature type="compositionally biased region" description="Basic and acidic residues" evidence="1">
    <location>
        <begin position="8"/>
        <end position="21"/>
    </location>
</feature>
<dbReference type="SUPFAM" id="SSF54928">
    <property type="entry name" value="RNA-binding domain, RBD"/>
    <property type="match status" value="1"/>
</dbReference>
<name>A0A397S1J4_9GLOM</name>
<comment type="caution">
    <text evidence="2">The sequence shown here is derived from an EMBL/GenBank/DDBJ whole genome shotgun (WGS) entry which is preliminary data.</text>
</comment>
<gene>
    <name evidence="2" type="ORF">C1645_852121</name>
</gene>
<dbReference type="STRING" id="658196.A0A397S1J4"/>
<evidence type="ECO:0008006" key="4">
    <source>
        <dbReference type="Google" id="ProtNLM"/>
    </source>
</evidence>
<dbReference type="Gene3D" id="3.30.70.330">
    <property type="match status" value="1"/>
</dbReference>